<keyword evidence="2" id="KW-1185">Reference proteome</keyword>
<sequence>MRKLLQVASSIFCDSATLRSLTKLVKKAPRRRAKLTAVQLAHRRKKGEALATAIEEKRTGIFGDIEELQDEHHRSNKWIRNQLYLRRNRRRKSSPWNSFLRREWVKFNSDRSDVDQITFTLFLPASPRSAADEEGNREANSCKAKGASSTVKKFCQAEELNWSAMCNETGVEGIFIAVRGSIDDLQSPYTFFTEKVASFIRRVLKMTPERLALKLESYVVSEMDQDDDNDDTKVNRKELVSQCRTLIKDGLNKMLHNMKKLKASLTIKMNYTNYEPKIIIKYGVELVGWPLAEMINPGKIGVAKLIRVLLNSLENESCHWVQLSKEEYTQRKADFTQRAIDAEEEDDDDEEADDDDDDGGQRQKKRKAKPLHRRAPKRQKKVSDEFIDDEDEEDGTAREYPSYTMIEGDLGVLVVVEHGVDEHEGITRSCCCQVFKEIGAGEDARRCSGRRQDTYQDNSRTDATTDAPASKPRIEYIRHGVCNRREGLEKIWSHGAVIVGGGGEHTEIAEERLRIRAPRLLELQ</sequence>
<accession>A0ACD3A031</accession>
<proteinExistence type="predicted"/>
<dbReference type="Proteomes" id="UP000308600">
    <property type="component" value="Unassembled WGS sequence"/>
</dbReference>
<reference evidence="1 2" key="1">
    <citation type="journal article" date="2019" name="Nat. Ecol. Evol.">
        <title>Megaphylogeny resolves global patterns of mushroom evolution.</title>
        <authorList>
            <person name="Varga T."/>
            <person name="Krizsan K."/>
            <person name="Foldi C."/>
            <person name="Dima B."/>
            <person name="Sanchez-Garcia M."/>
            <person name="Sanchez-Ramirez S."/>
            <person name="Szollosi G.J."/>
            <person name="Szarkandi J.G."/>
            <person name="Papp V."/>
            <person name="Albert L."/>
            <person name="Andreopoulos W."/>
            <person name="Angelini C."/>
            <person name="Antonin V."/>
            <person name="Barry K.W."/>
            <person name="Bougher N.L."/>
            <person name="Buchanan P."/>
            <person name="Buyck B."/>
            <person name="Bense V."/>
            <person name="Catcheside P."/>
            <person name="Chovatia M."/>
            <person name="Cooper J."/>
            <person name="Damon W."/>
            <person name="Desjardin D."/>
            <person name="Finy P."/>
            <person name="Geml J."/>
            <person name="Haridas S."/>
            <person name="Hughes K."/>
            <person name="Justo A."/>
            <person name="Karasinski D."/>
            <person name="Kautmanova I."/>
            <person name="Kiss B."/>
            <person name="Kocsube S."/>
            <person name="Kotiranta H."/>
            <person name="LaButti K.M."/>
            <person name="Lechner B.E."/>
            <person name="Liimatainen K."/>
            <person name="Lipzen A."/>
            <person name="Lukacs Z."/>
            <person name="Mihaltcheva S."/>
            <person name="Morgado L.N."/>
            <person name="Niskanen T."/>
            <person name="Noordeloos M.E."/>
            <person name="Ohm R.A."/>
            <person name="Ortiz-Santana B."/>
            <person name="Ovrebo C."/>
            <person name="Racz N."/>
            <person name="Riley R."/>
            <person name="Savchenko A."/>
            <person name="Shiryaev A."/>
            <person name="Soop K."/>
            <person name="Spirin V."/>
            <person name="Szebenyi C."/>
            <person name="Tomsovsky M."/>
            <person name="Tulloss R.E."/>
            <person name="Uehling J."/>
            <person name="Grigoriev I.V."/>
            <person name="Vagvolgyi C."/>
            <person name="Papp T."/>
            <person name="Martin F.M."/>
            <person name="Miettinen O."/>
            <person name="Hibbett D.S."/>
            <person name="Nagy L.G."/>
        </authorList>
    </citation>
    <scope>NUCLEOTIDE SEQUENCE [LARGE SCALE GENOMIC DNA]</scope>
    <source>
        <strain evidence="1 2">NL-1719</strain>
    </source>
</reference>
<evidence type="ECO:0000313" key="2">
    <source>
        <dbReference type="Proteomes" id="UP000308600"/>
    </source>
</evidence>
<dbReference type="EMBL" id="ML209110">
    <property type="protein sequence ID" value="TFK59004.1"/>
    <property type="molecule type" value="Genomic_DNA"/>
</dbReference>
<evidence type="ECO:0000313" key="1">
    <source>
        <dbReference type="EMBL" id="TFK59004.1"/>
    </source>
</evidence>
<organism evidence="1 2">
    <name type="scientific">Pluteus cervinus</name>
    <dbReference type="NCBI Taxonomy" id="181527"/>
    <lineage>
        <taxon>Eukaryota</taxon>
        <taxon>Fungi</taxon>
        <taxon>Dikarya</taxon>
        <taxon>Basidiomycota</taxon>
        <taxon>Agaricomycotina</taxon>
        <taxon>Agaricomycetes</taxon>
        <taxon>Agaricomycetidae</taxon>
        <taxon>Agaricales</taxon>
        <taxon>Pluteineae</taxon>
        <taxon>Pluteaceae</taxon>
        <taxon>Pluteus</taxon>
    </lineage>
</organism>
<protein>
    <submittedName>
        <fullName evidence="1">Uncharacterized protein</fullName>
    </submittedName>
</protein>
<name>A0ACD3A031_9AGAR</name>
<gene>
    <name evidence="1" type="ORF">BDN72DRAFT_966187</name>
</gene>